<gene>
    <name evidence="2" type="ORF">JBS370_LOCUS28246</name>
    <name evidence="1" type="ORF">OTI717_LOCUS26960</name>
</gene>
<dbReference type="EMBL" id="CAJOBD010005600">
    <property type="protein sequence ID" value="CAF4036325.1"/>
    <property type="molecule type" value="Genomic_DNA"/>
</dbReference>
<organism evidence="1 3">
    <name type="scientific">Rotaria sordida</name>
    <dbReference type="NCBI Taxonomy" id="392033"/>
    <lineage>
        <taxon>Eukaryota</taxon>
        <taxon>Metazoa</taxon>
        <taxon>Spiralia</taxon>
        <taxon>Gnathifera</taxon>
        <taxon>Rotifera</taxon>
        <taxon>Eurotatoria</taxon>
        <taxon>Bdelloidea</taxon>
        <taxon>Philodinida</taxon>
        <taxon>Philodinidae</taxon>
        <taxon>Rotaria</taxon>
    </lineage>
</organism>
<protein>
    <submittedName>
        <fullName evidence="1">Uncharacterized protein</fullName>
    </submittedName>
</protein>
<feature type="non-terminal residue" evidence="1">
    <location>
        <position position="30"/>
    </location>
</feature>
<evidence type="ECO:0000313" key="2">
    <source>
        <dbReference type="EMBL" id="CAF4036325.1"/>
    </source>
</evidence>
<reference evidence="1" key="1">
    <citation type="submission" date="2021-02" db="EMBL/GenBank/DDBJ databases">
        <authorList>
            <person name="Nowell W R."/>
        </authorList>
    </citation>
    <scope>NUCLEOTIDE SEQUENCE</scope>
</reference>
<evidence type="ECO:0000313" key="1">
    <source>
        <dbReference type="EMBL" id="CAF3962100.1"/>
    </source>
</evidence>
<name>A0A819LIQ2_9BILA</name>
<dbReference type="Proteomes" id="UP000663823">
    <property type="component" value="Unassembled WGS sequence"/>
</dbReference>
<comment type="caution">
    <text evidence="1">The sequence shown here is derived from an EMBL/GenBank/DDBJ whole genome shotgun (WGS) entry which is preliminary data.</text>
</comment>
<dbReference type="EMBL" id="CAJOAX010005850">
    <property type="protein sequence ID" value="CAF3962100.1"/>
    <property type="molecule type" value="Genomic_DNA"/>
</dbReference>
<proteinExistence type="predicted"/>
<evidence type="ECO:0000313" key="3">
    <source>
        <dbReference type="Proteomes" id="UP000663823"/>
    </source>
</evidence>
<accession>A0A819LIQ2</accession>
<dbReference type="AlphaFoldDB" id="A0A819LIQ2"/>
<sequence length="30" mass="3186">MLDDGCVAFEDGQGTLEAGFIRAIQHSNCS</sequence>
<dbReference type="Proteomes" id="UP000663836">
    <property type="component" value="Unassembled WGS sequence"/>
</dbReference>